<keyword evidence="8" id="KW-0496">Mitochondrion</keyword>
<evidence type="ECO:0000256" key="3">
    <source>
        <dbReference type="ARBA" id="ARBA00008000"/>
    </source>
</evidence>
<protein>
    <recommendedName>
        <fullName evidence="9">D-lactate dehydrogenase (cytochrome)</fullName>
        <ecNumber evidence="9">1.1.2.4</ecNumber>
    </recommendedName>
</protein>
<feature type="domain" description="4Fe-4S ferredoxin-type" evidence="10">
    <location>
        <begin position="540"/>
        <end position="569"/>
    </location>
</feature>
<dbReference type="AlphaFoldDB" id="A0A380T9D2"/>
<dbReference type="GO" id="GO:0005739">
    <property type="term" value="C:mitochondrion"/>
    <property type="evidence" value="ECO:0007669"/>
    <property type="project" value="UniProtKB-SubCell"/>
</dbReference>
<dbReference type="InterPro" id="IPR009051">
    <property type="entry name" value="Helical_ferredxn"/>
</dbReference>
<dbReference type="SUPFAM" id="SSF56176">
    <property type="entry name" value="FAD-binding/transporter-associated domain-like"/>
    <property type="match status" value="1"/>
</dbReference>
<reference evidence="12" key="1">
    <citation type="submission" date="2018-07" db="EMBL/GenBank/DDBJ databases">
        <authorList>
            <person name="Quirk P.G."/>
            <person name="Krulwich T.A."/>
        </authorList>
    </citation>
    <scope>NUCLEOTIDE SEQUENCE</scope>
</reference>
<evidence type="ECO:0000259" key="10">
    <source>
        <dbReference type="PROSITE" id="PS51379"/>
    </source>
</evidence>
<sequence>MNSIPPSTTNRPHQALAAALASVFPPQRLIRDPLRTLAYGTDASFYRLIPEIVVIVETEAEVATLLRLCRQHGTPVTFRAAGTSLSGQAVSDSVLAVLGDGWGGIAIAPDAATVRLKPGVIGSDANRALSRFGRKIGPDPASINACKVGGIAANNASGMCCGTAQNSYRTLVSMRVMLADGTLVDTGDAASREAFARSHAALVERLTDLAARTRADTSLAERIRRKFAIKNTTGYSLNALIDFTDPINILEHLMIGSEGTLGFIAEITYATVPEHPFKASALMLFPGIVEACEAVIRLKPTPVSAVELMDRASLRSVEDRPGMPAFIRGLPDGATALLVETRGADTSELEANIASVVAALAGTATLEPIAFTAEAAEYERFWNIRKGLFPSIGAMRQTGTTVLIEDIAFPIERLAAATGELQQLLHEHGYTEAILFGHALEGNLHFVFTPDFGKASEVERYGRFMDAVSHMVVDRYDGSLKAEHGTGRNMAPFVELEWGAEAYALMRAIKDLFDPEGLLNPGVILNGDPQVHLKNLKPLPAASGIVDACMECGFCERMCPSQGLTLTPRQRIVGWREISRLSALGDHDHAKEMRTLYAYQGLDTCAACGLCATACPVGIETGILTKHLRGEGQGPVARRIAGAIGDHYALTLAATRTGLALADIAGRALGAGTLEKLSASVRRLSSNRVPAWTKAMPTAAKFTPANGAGGRIDAPKVVYLPSCASRTMGPARGDEAGDALPVRTEALLRKAGYQVIYPQGLEELCCGQPFESKGLTDAATAKTREVERALAAASEDGAIPIVCDTSPCSYRLKNQLPERLRPLDIVEFIHDRLMDRLDFRQREQAVALHLTCSGRKMGLEGKLKAIGAACAETALLPESVGCCGWAGDKGFTTPELNAHALRTLKESLPEGCSSGYSHSRTCEIGLSLHAGVPYRSIVYLVDQCTQPKDAAP</sequence>
<dbReference type="EMBL" id="UIDG01000035">
    <property type="protein sequence ID" value="SUS04389.1"/>
    <property type="molecule type" value="Genomic_DNA"/>
</dbReference>
<dbReference type="InterPro" id="IPR016167">
    <property type="entry name" value="FAD-bd_PCMH_sub1"/>
</dbReference>
<dbReference type="EC" id="1.1.2.4" evidence="9"/>
<keyword evidence="7" id="KW-0560">Oxidoreductase</keyword>
<dbReference type="InterPro" id="IPR017896">
    <property type="entry name" value="4Fe4S_Fe-S-bd"/>
</dbReference>
<evidence type="ECO:0000256" key="9">
    <source>
        <dbReference type="ARBA" id="ARBA00038897"/>
    </source>
</evidence>
<dbReference type="SUPFAM" id="SSF55103">
    <property type="entry name" value="FAD-linked oxidases, C-terminal domain"/>
    <property type="match status" value="1"/>
</dbReference>
<dbReference type="GO" id="GO:1903457">
    <property type="term" value="P:lactate catabolic process"/>
    <property type="evidence" value="ECO:0007669"/>
    <property type="project" value="TreeGrafter"/>
</dbReference>
<dbReference type="InterPro" id="IPR017900">
    <property type="entry name" value="4Fe4S_Fe_S_CS"/>
</dbReference>
<dbReference type="PROSITE" id="PS51379">
    <property type="entry name" value="4FE4S_FER_2"/>
    <property type="match status" value="2"/>
</dbReference>
<evidence type="ECO:0000259" key="11">
    <source>
        <dbReference type="PROSITE" id="PS51387"/>
    </source>
</evidence>
<evidence type="ECO:0000256" key="4">
    <source>
        <dbReference type="ARBA" id="ARBA00022630"/>
    </source>
</evidence>
<dbReference type="GO" id="GO:0071949">
    <property type="term" value="F:FAD binding"/>
    <property type="evidence" value="ECO:0007669"/>
    <property type="project" value="InterPro"/>
</dbReference>
<dbReference type="PROSITE" id="PS00198">
    <property type="entry name" value="4FE4S_FER_1"/>
    <property type="match status" value="2"/>
</dbReference>
<dbReference type="Gene3D" id="1.10.45.10">
    <property type="entry name" value="Vanillyl-alcohol Oxidase, Chain A, domain 4"/>
    <property type="match status" value="1"/>
</dbReference>
<gene>
    <name evidence="12" type="ORF">DF3PB_130019</name>
</gene>
<dbReference type="InterPro" id="IPR016164">
    <property type="entry name" value="FAD-linked_Oxase-like_C"/>
</dbReference>
<dbReference type="InterPro" id="IPR036318">
    <property type="entry name" value="FAD-bd_PCMH-like_sf"/>
</dbReference>
<dbReference type="Gene3D" id="3.30.70.2740">
    <property type="match status" value="1"/>
</dbReference>
<comment type="subcellular location">
    <subcellularLocation>
        <location evidence="2">Mitochondrion</location>
    </subcellularLocation>
</comment>
<name>A0A380T9D2_9ZZZZ</name>
<dbReference type="Gene3D" id="3.30.70.2190">
    <property type="match status" value="1"/>
</dbReference>
<proteinExistence type="inferred from homology"/>
<evidence type="ECO:0000256" key="7">
    <source>
        <dbReference type="ARBA" id="ARBA00023002"/>
    </source>
</evidence>
<evidence type="ECO:0000256" key="1">
    <source>
        <dbReference type="ARBA" id="ARBA00001974"/>
    </source>
</evidence>
<dbReference type="Pfam" id="PF01565">
    <property type="entry name" value="FAD_binding_4"/>
    <property type="match status" value="1"/>
</dbReference>
<dbReference type="InterPro" id="IPR016171">
    <property type="entry name" value="Vanillyl_alc_oxidase_C-sub2"/>
</dbReference>
<evidence type="ECO:0000256" key="6">
    <source>
        <dbReference type="ARBA" id="ARBA00022946"/>
    </source>
</evidence>
<dbReference type="PANTHER" id="PTHR11748:SF111">
    <property type="entry name" value="D-LACTATE DEHYDROGENASE, MITOCHONDRIAL-RELATED"/>
    <property type="match status" value="1"/>
</dbReference>
<organism evidence="12">
    <name type="scientific">metagenome</name>
    <dbReference type="NCBI Taxonomy" id="256318"/>
    <lineage>
        <taxon>unclassified sequences</taxon>
        <taxon>metagenomes</taxon>
    </lineage>
</organism>
<dbReference type="InterPro" id="IPR016166">
    <property type="entry name" value="FAD-bd_PCMH"/>
</dbReference>
<dbReference type="PANTHER" id="PTHR11748">
    <property type="entry name" value="D-LACTATE DEHYDROGENASE"/>
    <property type="match status" value="1"/>
</dbReference>
<dbReference type="GO" id="GO:0004458">
    <property type="term" value="F:D-lactate dehydrogenase (cytochrome) activity"/>
    <property type="evidence" value="ECO:0007669"/>
    <property type="project" value="UniProtKB-EC"/>
</dbReference>
<dbReference type="InterPro" id="IPR016169">
    <property type="entry name" value="FAD-bd_PCMH_sub2"/>
</dbReference>
<dbReference type="FunFam" id="1.10.45.10:FF:000001">
    <property type="entry name" value="D-lactate dehydrogenase mitochondrial"/>
    <property type="match status" value="1"/>
</dbReference>
<dbReference type="Gene3D" id="3.30.465.10">
    <property type="match status" value="1"/>
</dbReference>
<dbReference type="Gene3D" id="1.10.1060.10">
    <property type="entry name" value="Alpha-helical ferredoxin"/>
    <property type="match status" value="1"/>
</dbReference>
<keyword evidence="6" id="KW-0809">Transit peptide</keyword>
<dbReference type="Pfam" id="PF02913">
    <property type="entry name" value="FAD-oxidase_C"/>
    <property type="match status" value="1"/>
</dbReference>
<dbReference type="SUPFAM" id="SSF46548">
    <property type="entry name" value="alpha-helical ferredoxin"/>
    <property type="match status" value="1"/>
</dbReference>
<keyword evidence="4" id="KW-0285">Flavoprotein</keyword>
<feature type="domain" description="FAD-binding PCMH-type" evidence="11">
    <location>
        <begin position="46"/>
        <end position="274"/>
    </location>
</feature>
<feature type="domain" description="4Fe-4S ferredoxin-type" evidence="10">
    <location>
        <begin position="596"/>
        <end position="619"/>
    </location>
</feature>
<evidence type="ECO:0000256" key="2">
    <source>
        <dbReference type="ARBA" id="ARBA00004173"/>
    </source>
</evidence>
<comment type="cofactor">
    <cofactor evidence="1">
        <name>FAD</name>
        <dbReference type="ChEBI" id="CHEBI:57692"/>
    </cofactor>
</comment>
<evidence type="ECO:0000313" key="12">
    <source>
        <dbReference type="EMBL" id="SUS04389.1"/>
    </source>
</evidence>
<dbReference type="Gene3D" id="3.30.43.10">
    <property type="entry name" value="Uridine Diphospho-n-acetylenolpyruvylglucosamine Reductase, domain 2"/>
    <property type="match status" value="1"/>
</dbReference>
<comment type="similarity">
    <text evidence="3">Belongs to the FAD-binding oxidoreductase/transferase type 4 family.</text>
</comment>
<keyword evidence="5" id="KW-0274">FAD</keyword>
<dbReference type="InterPro" id="IPR004113">
    <property type="entry name" value="FAD-bd_oxidored_4_C"/>
</dbReference>
<dbReference type="GO" id="GO:0008720">
    <property type="term" value="F:D-lactate dehydrogenase (NAD+) activity"/>
    <property type="evidence" value="ECO:0007669"/>
    <property type="project" value="TreeGrafter"/>
</dbReference>
<dbReference type="Pfam" id="PF13183">
    <property type="entry name" value="Fer4_8"/>
    <property type="match status" value="1"/>
</dbReference>
<dbReference type="GO" id="GO:0051536">
    <property type="term" value="F:iron-sulfur cluster binding"/>
    <property type="evidence" value="ECO:0007669"/>
    <property type="project" value="InterPro"/>
</dbReference>
<evidence type="ECO:0000256" key="8">
    <source>
        <dbReference type="ARBA" id="ARBA00023128"/>
    </source>
</evidence>
<dbReference type="InterPro" id="IPR006094">
    <property type="entry name" value="Oxid_FAD_bind_N"/>
</dbReference>
<evidence type="ECO:0000256" key="5">
    <source>
        <dbReference type="ARBA" id="ARBA00022827"/>
    </source>
</evidence>
<accession>A0A380T9D2</accession>
<dbReference type="Pfam" id="PF02754">
    <property type="entry name" value="CCG"/>
    <property type="match status" value="1"/>
</dbReference>
<dbReference type="InterPro" id="IPR004017">
    <property type="entry name" value="Cys_rich_dom"/>
</dbReference>
<dbReference type="PROSITE" id="PS51387">
    <property type="entry name" value="FAD_PCMH"/>
    <property type="match status" value="1"/>
</dbReference>